<protein>
    <submittedName>
        <fullName evidence="2">DUF1489 family protein</fullName>
    </submittedName>
</protein>
<dbReference type="InterPro" id="IPR008320">
    <property type="entry name" value="UCP032025"/>
</dbReference>
<accession>A0ABV7KZM3</accession>
<sequence>MTVHLLKLCVGVDRIEQLEASIARRTAAGQPLVHHTRFRPKRAEEVLDGGSLYWVIAGFARARQRILGLDMVTLEGRGRCCAIRLDPDLVQTEPQPRRPHQGWRYLEPRHAPRDLSGTGLAEGAEEMPAEMVQELRELGLL</sequence>
<evidence type="ECO:0000313" key="2">
    <source>
        <dbReference type="EMBL" id="MFC3227609.1"/>
    </source>
</evidence>
<evidence type="ECO:0000313" key="3">
    <source>
        <dbReference type="Proteomes" id="UP001595528"/>
    </source>
</evidence>
<feature type="region of interest" description="Disordered" evidence="1">
    <location>
        <begin position="91"/>
        <end position="127"/>
    </location>
</feature>
<name>A0ABV7KZM3_9PROT</name>
<dbReference type="PIRSF" id="PIRSF032025">
    <property type="entry name" value="UCP032025"/>
    <property type="match status" value="1"/>
</dbReference>
<dbReference type="Pfam" id="PF07370">
    <property type="entry name" value="DUF1489"/>
    <property type="match status" value="1"/>
</dbReference>
<dbReference type="RefSeq" id="WP_379899914.1">
    <property type="nucleotide sequence ID" value="NZ_JBHRTR010000024.1"/>
</dbReference>
<reference evidence="3" key="1">
    <citation type="journal article" date="2019" name="Int. J. Syst. Evol. Microbiol.">
        <title>The Global Catalogue of Microorganisms (GCM) 10K type strain sequencing project: providing services to taxonomists for standard genome sequencing and annotation.</title>
        <authorList>
            <consortium name="The Broad Institute Genomics Platform"/>
            <consortium name="The Broad Institute Genome Sequencing Center for Infectious Disease"/>
            <person name="Wu L."/>
            <person name="Ma J."/>
        </authorList>
    </citation>
    <scope>NUCLEOTIDE SEQUENCE [LARGE SCALE GENOMIC DNA]</scope>
    <source>
        <strain evidence="3">KCTC 42964</strain>
    </source>
</reference>
<organism evidence="2 3">
    <name type="scientific">Marinibaculum pumilum</name>
    <dbReference type="NCBI Taxonomy" id="1766165"/>
    <lineage>
        <taxon>Bacteria</taxon>
        <taxon>Pseudomonadati</taxon>
        <taxon>Pseudomonadota</taxon>
        <taxon>Alphaproteobacteria</taxon>
        <taxon>Rhodospirillales</taxon>
        <taxon>Rhodospirillaceae</taxon>
        <taxon>Marinibaculum</taxon>
    </lineage>
</organism>
<comment type="caution">
    <text evidence="2">The sequence shown here is derived from an EMBL/GenBank/DDBJ whole genome shotgun (WGS) entry which is preliminary data.</text>
</comment>
<evidence type="ECO:0000256" key="1">
    <source>
        <dbReference type="SAM" id="MobiDB-lite"/>
    </source>
</evidence>
<gene>
    <name evidence="2" type="ORF">ACFOGJ_10225</name>
</gene>
<keyword evidence="3" id="KW-1185">Reference proteome</keyword>
<proteinExistence type="predicted"/>
<dbReference type="EMBL" id="JBHRTR010000024">
    <property type="protein sequence ID" value="MFC3227609.1"/>
    <property type="molecule type" value="Genomic_DNA"/>
</dbReference>
<dbReference type="Proteomes" id="UP001595528">
    <property type="component" value="Unassembled WGS sequence"/>
</dbReference>